<dbReference type="InterPro" id="IPR050177">
    <property type="entry name" value="Lipid_A_modif_metabolic_enz"/>
</dbReference>
<dbReference type="RefSeq" id="WP_012689478.1">
    <property type="nucleotide sequence ID" value="NC_012522.1"/>
</dbReference>
<dbReference type="SUPFAM" id="SSF51735">
    <property type="entry name" value="NAD(P)-binding Rossmann-fold domains"/>
    <property type="match status" value="1"/>
</dbReference>
<dbReference type="InterPro" id="IPR001509">
    <property type="entry name" value="Epimerase_deHydtase"/>
</dbReference>
<dbReference type="KEGG" id="rop:ROP_22750"/>
<organism evidence="2 3">
    <name type="scientific">Rhodococcus opacus (strain B4)</name>
    <dbReference type="NCBI Taxonomy" id="632772"/>
    <lineage>
        <taxon>Bacteria</taxon>
        <taxon>Bacillati</taxon>
        <taxon>Actinomycetota</taxon>
        <taxon>Actinomycetes</taxon>
        <taxon>Mycobacteriales</taxon>
        <taxon>Nocardiaceae</taxon>
        <taxon>Rhodococcus</taxon>
    </lineage>
</organism>
<protein>
    <submittedName>
        <fullName evidence="2">NAD-dependent epimerase/dehydratase family protein</fullName>
    </submittedName>
</protein>
<proteinExistence type="predicted"/>
<reference evidence="2 3" key="1">
    <citation type="submission" date="2009-03" db="EMBL/GenBank/DDBJ databases">
        <title>Comparison of the complete genome sequences of Rhodococcus erythropolis PR4 and Rhodococcus opacus B4.</title>
        <authorList>
            <person name="Takarada H."/>
            <person name="Sekine M."/>
            <person name="Hosoyama A."/>
            <person name="Yamada R."/>
            <person name="Fujisawa T."/>
            <person name="Omata S."/>
            <person name="Shimizu A."/>
            <person name="Tsukatani N."/>
            <person name="Tanikawa S."/>
            <person name="Fujita N."/>
            <person name="Harayama S."/>
        </authorList>
    </citation>
    <scope>NUCLEOTIDE SEQUENCE [LARGE SCALE GENOMIC DNA]</scope>
    <source>
        <strain evidence="2 3">B4</strain>
    </source>
</reference>
<dbReference type="Proteomes" id="UP000002212">
    <property type="component" value="Chromosome"/>
</dbReference>
<feature type="domain" description="NAD-dependent epimerase/dehydratase" evidence="1">
    <location>
        <begin position="3"/>
        <end position="223"/>
    </location>
</feature>
<dbReference type="AlphaFoldDB" id="C1B298"/>
<accession>C1B298</accession>
<evidence type="ECO:0000313" key="2">
    <source>
        <dbReference type="EMBL" id="BAH50522.1"/>
    </source>
</evidence>
<dbReference type="EMBL" id="AP011115">
    <property type="protein sequence ID" value="BAH50522.1"/>
    <property type="molecule type" value="Genomic_DNA"/>
</dbReference>
<sequence length="523" mass="55682">MKVAVTGATSDFGAAILPVLLADPDIDTVIGLGRRELSLEHPKLEAVRMDIRDPGIEDVFRGCEAVVHLAFVVEEIRDKAVTHDINLRGSRNVVDSAYRAGVLRVVIASSINAYGPELRPKPVNEDVFPAGDPDRYYFHDKAEVEHYAEWWLRRHPGEMAIAMLRPAYIIGPDFSNDGIDQLTGPIGAFPRADEAAYQFLHQRDMADAFHRAVKQDLMGPFNLGPKDWVGVRELAAMQGQRMFDVPERPAVVAANVLFRLGLTAFSGQWVTAGETVVDSTRLAEATGWAPSLTARESAAVMILLQGKPLLRREDALERRIACEAALEPASEFVGVDGRGLEHVQIPAATGAVHAEIHAARPGGAATVGSGGAATVGSGGAATVVLPAPPGLHARYLTPLAAELAENGIDVVVVDLPGHGLSTGKRGLATAAGVHDALAVALGYARIRFGGTPLVVRVGDGTAPVSRPGRWRSWAAGSRTRVTVNPADGLLPRRLRYEGGLGHLPHAHSARDVLALVRTGRVAS</sequence>
<dbReference type="HOGENOM" id="CLU_522612_0_0_11"/>
<dbReference type="PANTHER" id="PTHR43245:SF52">
    <property type="entry name" value="NAD-DEPENDENT EPIMERASE_DEHYDRATASE"/>
    <property type="match status" value="1"/>
</dbReference>
<dbReference type="STRING" id="632772.ROP_22750"/>
<dbReference type="SUPFAM" id="SSF53474">
    <property type="entry name" value="alpha/beta-Hydrolases"/>
    <property type="match status" value="1"/>
</dbReference>
<dbReference type="Pfam" id="PF01370">
    <property type="entry name" value="Epimerase"/>
    <property type="match status" value="1"/>
</dbReference>
<dbReference type="PATRIC" id="fig|632772.20.peg.2371"/>
<dbReference type="InterPro" id="IPR029058">
    <property type="entry name" value="AB_hydrolase_fold"/>
</dbReference>
<gene>
    <name evidence="2" type="ordered locus">ROP_22750</name>
</gene>
<dbReference type="Gene3D" id="3.40.50.1820">
    <property type="entry name" value="alpha/beta hydrolase"/>
    <property type="match status" value="1"/>
</dbReference>
<evidence type="ECO:0000313" key="3">
    <source>
        <dbReference type="Proteomes" id="UP000002212"/>
    </source>
</evidence>
<evidence type="ECO:0000259" key="1">
    <source>
        <dbReference type="Pfam" id="PF01370"/>
    </source>
</evidence>
<dbReference type="Gene3D" id="3.40.50.720">
    <property type="entry name" value="NAD(P)-binding Rossmann-like Domain"/>
    <property type="match status" value="1"/>
</dbReference>
<name>C1B298_RHOOB</name>
<dbReference type="PANTHER" id="PTHR43245">
    <property type="entry name" value="BIFUNCTIONAL POLYMYXIN RESISTANCE PROTEIN ARNA"/>
    <property type="match status" value="1"/>
</dbReference>
<dbReference type="InterPro" id="IPR036291">
    <property type="entry name" value="NAD(P)-bd_dom_sf"/>
</dbReference>